<dbReference type="PANTHER" id="PTHR46656:SF3">
    <property type="entry name" value="PUTATIVE-RELATED"/>
    <property type="match status" value="1"/>
</dbReference>
<organism evidence="3 4">
    <name type="scientific">Cellulomonas xiejunii</name>
    <dbReference type="NCBI Taxonomy" id="2968083"/>
    <lineage>
        <taxon>Bacteria</taxon>
        <taxon>Bacillati</taxon>
        <taxon>Actinomycetota</taxon>
        <taxon>Actinomycetes</taxon>
        <taxon>Micrococcales</taxon>
        <taxon>Cellulomonadaceae</taxon>
        <taxon>Cellulomonas</taxon>
    </lineage>
</organism>
<evidence type="ECO:0000313" key="3">
    <source>
        <dbReference type="EMBL" id="UUI70511.1"/>
    </source>
</evidence>
<keyword evidence="1" id="KW-0808">Transferase</keyword>
<sequence>MHVVVVSAALCAAQARSTVEDCVRVMPDATTVVLDLDGSYVPVGVEQVVTTRDLDVPDQAMHRLAATLSGAELVAAARPIALTALAGRRQPDEILLSVEAGVLLFAAPDALVAAAGRSGAALVVRSALPVPDDDRSPSAAQVLDAGTCSTAMVAVRVDRADVVATWSAATSPGGIGGRWVDALGGGATRVDDPALLLSAWSLEPGHSLTDGEPPALDGRPLVAVDLSRLDPDHPWLLDASLPGDPRGRLSDHPVLARIAAEQAARWAAQPTATASRLWDRTADGILLDPAMRRLLAAPGAPDPFDESRTSELISWLTVPTTDGGIGRYLRALHDRPDLRAAFPRVPGPDLPGFLSWARTHAVDEGSPPRVLEPALAAVRPRPVQPGRPAPGVNVVGFMRGELGIGESARLLVSALEAADVPYSTRTVDRHLLSRQRATHGADTAGTRYDTTVVCVNADLTPTVLASARDVVDGTYRIGMWYWEVEDFPESLHPSFAAVDEVWVASQFVREAIAAHSPVPVHVVPPPLPQRGPAPRLGRAELGLPDAPVVLFSFDYLSTMERKNPLGVIEAFRRAVPAGSGPVLVLKSINAHLRPLEAEQVRLAASDRPDVLLLEDYLSAEARDALVACCDVYMSLHRSEGLGLTIAEAMAWGKPVLATGYSGNLQFMTPANSYLVPWTPTQVPPGAEPYPQGTRWAEPDVDAAAALLRAVLDDPADAAHRGARAAADIAALHSATAAGRVVAGRLAQLRSTRRGRPRRYELAQARQRVAAIRAALG</sequence>
<name>A0ABY5KM38_9CELL</name>
<dbReference type="PANTHER" id="PTHR46656">
    <property type="entry name" value="PUTATIVE-RELATED"/>
    <property type="match status" value="1"/>
</dbReference>
<dbReference type="CDD" id="cd01635">
    <property type="entry name" value="Glycosyltransferase_GTB-type"/>
    <property type="match status" value="1"/>
</dbReference>
<evidence type="ECO:0000256" key="1">
    <source>
        <dbReference type="ARBA" id="ARBA00022679"/>
    </source>
</evidence>
<dbReference type="Pfam" id="PF00534">
    <property type="entry name" value="Glycos_transf_1"/>
    <property type="match status" value="1"/>
</dbReference>
<dbReference type="EMBL" id="CP101987">
    <property type="protein sequence ID" value="UUI70511.1"/>
    <property type="molecule type" value="Genomic_DNA"/>
</dbReference>
<protein>
    <submittedName>
        <fullName evidence="3">Glycosyltransferase</fullName>
    </submittedName>
</protein>
<accession>A0ABY5KM38</accession>
<dbReference type="Proteomes" id="UP001316384">
    <property type="component" value="Chromosome"/>
</dbReference>
<gene>
    <name evidence="3" type="ORF">NP048_11925</name>
</gene>
<feature type="domain" description="Glycosyl transferase family 1" evidence="2">
    <location>
        <begin position="616"/>
        <end position="714"/>
    </location>
</feature>
<evidence type="ECO:0000313" key="4">
    <source>
        <dbReference type="Proteomes" id="UP001316384"/>
    </source>
</evidence>
<proteinExistence type="predicted"/>
<evidence type="ECO:0000259" key="2">
    <source>
        <dbReference type="Pfam" id="PF00534"/>
    </source>
</evidence>
<dbReference type="RefSeq" id="WP_227575814.1">
    <property type="nucleotide sequence ID" value="NZ_CP101987.1"/>
</dbReference>
<reference evidence="3 4" key="1">
    <citation type="submission" date="2022-07" db="EMBL/GenBank/DDBJ databases">
        <title>Novel species in genus cellulomonas.</title>
        <authorList>
            <person name="Ye L."/>
        </authorList>
    </citation>
    <scope>NUCLEOTIDE SEQUENCE [LARGE SCALE GENOMIC DNA]</scope>
    <source>
        <strain evidence="4">zg-B89</strain>
    </source>
</reference>
<dbReference type="InterPro" id="IPR001296">
    <property type="entry name" value="Glyco_trans_1"/>
</dbReference>
<dbReference type="Gene3D" id="3.40.50.2000">
    <property type="entry name" value="Glycogen Phosphorylase B"/>
    <property type="match status" value="1"/>
</dbReference>
<dbReference type="SUPFAM" id="SSF53756">
    <property type="entry name" value="UDP-Glycosyltransferase/glycogen phosphorylase"/>
    <property type="match status" value="1"/>
</dbReference>
<keyword evidence="4" id="KW-1185">Reference proteome</keyword>